<dbReference type="RefSeq" id="WP_349545345.1">
    <property type="nucleotide sequence ID" value="NZ_JAOALG010000002.1"/>
</dbReference>
<evidence type="ECO:0000313" key="3">
    <source>
        <dbReference type="EMBL" id="MEQ5843737.1"/>
    </source>
</evidence>
<reference evidence="3 4" key="1">
    <citation type="journal article" date="2024" name="Chem. Sci.">
        <title>Discovery of a lagriamide polyketide by integrated genome mining, isotopic labeling, and untargeted metabolomics.</title>
        <authorList>
            <person name="Fergusson C.H."/>
            <person name="Saulog J."/>
            <person name="Paulo B.S."/>
            <person name="Wilson D.M."/>
            <person name="Liu D.Y."/>
            <person name="Morehouse N.J."/>
            <person name="Waterworth S."/>
            <person name="Barkei J."/>
            <person name="Gray C.A."/>
            <person name="Kwan J.C."/>
            <person name="Eustaquio A.S."/>
            <person name="Linington R.G."/>
        </authorList>
    </citation>
    <scope>NUCLEOTIDE SEQUENCE [LARGE SCALE GENOMIC DNA]</scope>
    <source>
        <strain evidence="3 4">RL17-338-BIF-B</strain>
    </source>
</reference>
<dbReference type="InterPro" id="IPR045010">
    <property type="entry name" value="MDR_fam"/>
</dbReference>
<dbReference type="SUPFAM" id="SSF51735">
    <property type="entry name" value="NAD(P)-binding Rossmann-fold domains"/>
    <property type="match status" value="1"/>
</dbReference>
<accession>A0ABV1LWR2</accession>
<feature type="domain" description="Enoyl reductase (ER)" evidence="2">
    <location>
        <begin position="23"/>
        <end position="335"/>
    </location>
</feature>
<dbReference type="InterPro" id="IPR036291">
    <property type="entry name" value="NAD(P)-bd_dom_sf"/>
</dbReference>
<dbReference type="SMART" id="SM00829">
    <property type="entry name" value="PKS_ER"/>
    <property type="match status" value="1"/>
</dbReference>
<dbReference type="InterPro" id="IPR020843">
    <property type="entry name" value="ER"/>
</dbReference>
<dbReference type="SUPFAM" id="SSF50129">
    <property type="entry name" value="GroES-like"/>
    <property type="match status" value="1"/>
</dbReference>
<keyword evidence="4" id="KW-1185">Reference proteome</keyword>
<name>A0ABV1LWR2_9BURK</name>
<evidence type="ECO:0000313" key="4">
    <source>
        <dbReference type="Proteomes" id="UP001469089"/>
    </source>
</evidence>
<dbReference type="InterPro" id="IPR011032">
    <property type="entry name" value="GroES-like_sf"/>
</dbReference>
<proteinExistence type="predicted"/>
<keyword evidence="1" id="KW-0560">Oxidoreductase</keyword>
<evidence type="ECO:0000259" key="2">
    <source>
        <dbReference type="SMART" id="SM00829"/>
    </source>
</evidence>
<dbReference type="CDD" id="cd05288">
    <property type="entry name" value="PGDH"/>
    <property type="match status" value="1"/>
</dbReference>
<gene>
    <name evidence="3" type="ORF">N0A02_30210</name>
</gene>
<dbReference type="Gene3D" id="3.40.50.720">
    <property type="entry name" value="NAD(P)-binding Rossmann-like Domain"/>
    <property type="match status" value="1"/>
</dbReference>
<organism evidence="3 4">
    <name type="scientific">Paraburkholderia acidicola</name>
    <dbReference type="NCBI Taxonomy" id="1912599"/>
    <lineage>
        <taxon>Bacteria</taxon>
        <taxon>Pseudomonadati</taxon>
        <taxon>Pseudomonadota</taxon>
        <taxon>Betaproteobacteria</taxon>
        <taxon>Burkholderiales</taxon>
        <taxon>Burkholderiaceae</taxon>
        <taxon>Paraburkholderia</taxon>
    </lineage>
</organism>
<evidence type="ECO:0000256" key="1">
    <source>
        <dbReference type="ARBA" id="ARBA00023002"/>
    </source>
</evidence>
<dbReference type="Proteomes" id="UP001469089">
    <property type="component" value="Unassembled WGS sequence"/>
</dbReference>
<dbReference type="Pfam" id="PF16884">
    <property type="entry name" value="ADH_N_2"/>
    <property type="match status" value="1"/>
</dbReference>
<dbReference type="EMBL" id="JAOALG010000002">
    <property type="protein sequence ID" value="MEQ5843737.1"/>
    <property type="molecule type" value="Genomic_DNA"/>
</dbReference>
<protein>
    <submittedName>
        <fullName evidence="3">NADP-dependent oxidoreductase</fullName>
    </submittedName>
</protein>
<dbReference type="PANTHER" id="PTHR43205">
    <property type="entry name" value="PROSTAGLANDIN REDUCTASE"/>
    <property type="match status" value="1"/>
</dbReference>
<dbReference type="InterPro" id="IPR013149">
    <property type="entry name" value="ADH-like_C"/>
</dbReference>
<dbReference type="PANTHER" id="PTHR43205:SF7">
    <property type="entry name" value="PROSTAGLANDIN REDUCTASE 1"/>
    <property type="match status" value="1"/>
</dbReference>
<dbReference type="Pfam" id="PF00107">
    <property type="entry name" value="ADH_zinc_N"/>
    <property type="match status" value="1"/>
</dbReference>
<dbReference type="Gene3D" id="3.90.180.10">
    <property type="entry name" value="Medium-chain alcohol dehydrogenases, catalytic domain"/>
    <property type="match status" value="1"/>
</dbReference>
<sequence length="344" mass="36551">MPTVANLLNHQCLLAARPQGAIKDSDFKFSSASVAQPGPGQLLVQNRFISVDPAMRSWMNDGKSYMEAVSIGEVMRAAGAGYILRSEDPRFQVGDAVTGIVGVQEFSVLEAKDAVKVDTGAAPLASYLNLLGIPGFTAYFGLLEVGLAKAGETVLVSGAAGAVGAAVGQIARIKGCRVVGIAGGPEKCSYLTQTLGFDAAVDYKSPDARKLLAQACPDGVDVYFDNVGGKILDMALSRLRMRARVVICGAVSQYNNTERGEGPRNYMSLLMYRARMEGFVIFDYAPRYAEAQAQLSQWLASGELRSQEDVLDGLAAFPSALRRLFEGGNTGKMLLRLGTDAATT</sequence>
<dbReference type="InterPro" id="IPR041694">
    <property type="entry name" value="ADH_N_2"/>
</dbReference>
<comment type="caution">
    <text evidence="3">The sequence shown here is derived from an EMBL/GenBank/DDBJ whole genome shotgun (WGS) entry which is preliminary data.</text>
</comment>